<name>A0A1G7VLS0_CHIFI</name>
<feature type="transmembrane region" description="Helical" evidence="7">
    <location>
        <begin position="87"/>
        <end position="107"/>
    </location>
</feature>
<evidence type="ECO:0000256" key="6">
    <source>
        <dbReference type="ARBA" id="ARBA00023136"/>
    </source>
</evidence>
<feature type="transmembrane region" description="Helical" evidence="7">
    <location>
        <begin position="294"/>
        <end position="314"/>
    </location>
</feature>
<feature type="transmembrane region" description="Helical" evidence="7">
    <location>
        <begin position="183"/>
        <end position="203"/>
    </location>
</feature>
<dbReference type="PANTHER" id="PTHR23513:SF11">
    <property type="entry name" value="STAPHYLOFERRIN A TRANSPORTER"/>
    <property type="match status" value="1"/>
</dbReference>
<evidence type="ECO:0000256" key="1">
    <source>
        <dbReference type="ARBA" id="ARBA00004651"/>
    </source>
</evidence>
<feature type="transmembrane region" description="Helical" evidence="7">
    <location>
        <begin position="381"/>
        <end position="402"/>
    </location>
</feature>
<dbReference type="Pfam" id="PF05977">
    <property type="entry name" value="MFS_3"/>
    <property type="match status" value="1"/>
</dbReference>
<dbReference type="GO" id="GO:0022857">
    <property type="term" value="F:transmembrane transporter activity"/>
    <property type="evidence" value="ECO:0007669"/>
    <property type="project" value="InterPro"/>
</dbReference>
<evidence type="ECO:0000256" key="5">
    <source>
        <dbReference type="ARBA" id="ARBA00022989"/>
    </source>
</evidence>
<evidence type="ECO:0000256" key="2">
    <source>
        <dbReference type="ARBA" id="ARBA00022448"/>
    </source>
</evidence>
<dbReference type="STRING" id="104663.SAMN04488121_105171"/>
<keyword evidence="4 7" id="KW-0812">Transmembrane</keyword>
<evidence type="ECO:0000313" key="10">
    <source>
        <dbReference type="Proteomes" id="UP000199045"/>
    </source>
</evidence>
<dbReference type="CDD" id="cd06173">
    <property type="entry name" value="MFS_MefA_like"/>
    <property type="match status" value="1"/>
</dbReference>
<proteinExistence type="predicted"/>
<dbReference type="InterPro" id="IPR010290">
    <property type="entry name" value="TM_effector"/>
</dbReference>
<dbReference type="PROSITE" id="PS50850">
    <property type="entry name" value="MFS"/>
    <property type="match status" value="1"/>
</dbReference>
<feature type="transmembrane region" description="Helical" evidence="7">
    <location>
        <begin position="113"/>
        <end position="131"/>
    </location>
</feature>
<comment type="subcellular location">
    <subcellularLocation>
        <location evidence="1">Cell membrane</location>
        <topology evidence="1">Multi-pass membrane protein</topology>
    </subcellularLocation>
</comment>
<keyword evidence="2" id="KW-0813">Transport</keyword>
<keyword evidence="6 7" id="KW-0472">Membrane</keyword>
<evidence type="ECO:0000313" key="9">
    <source>
        <dbReference type="EMBL" id="SDG60647.1"/>
    </source>
</evidence>
<dbReference type="InterPro" id="IPR036259">
    <property type="entry name" value="MFS_trans_sf"/>
</dbReference>
<dbReference type="InterPro" id="IPR020846">
    <property type="entry name" value="MFS_dom"/>
</dbReference>
<feature type="transmembrane region" description="Helical" evidence="7">
    <location>
        <begin position="320"/>
        <end position="343"/>
    </location>
</feature>
<protein>
    <submittedName>
        <fullName evidence="9">Predicted arabinose efflux permease, MFS family</fullName>
    </submittedName>
</protein>
<dbReference type="SUPFAM" id="SSF103473">
    <property type="entry name" value="MFS general substrate transporter"/>
    <property type="match status" value="1"/>
</dbReference>
<evidence type="ECO:0000259" key="8">
    <source>
        <dbReference type="PROSITE" id="PS50850"/>
    </source>
</evidence>
<keyword evidence="5 7" id="KW-1133">Transmembrane helix</keyword>
<evidence type="ECO:0000256" key="4">
    <source>
        <dbReference type="ARBA" id="ARBA00022692"/>
    </source>
</evidence>
<dbReference type="PANTHER" id="PTHR23513">
    <property type="entry name" value="INTEGRAL MEMBRANE EFFLUX PROTEIN-RELATED"/>
    <property type="match status" value="1"/>
</dbReference>
<evidence type="ECO:0000256" key="7">
    <source>
        <dbReference type="SAM" id="Phobius"/>
    </source>
</evidence>
<feature type="transmembrane region" description="Helical" evidence="7">
    <location>
        <begin position="152"/>
        <end position="177"/>
    </location>
</feature>
<feature type="domain" description="Major facilitator superfamily (MFS) profile" evidence="8">
    <location>
        <begin position="16"/>
        <end position="411"/>
    </location>
</feature>
<dbReference type="Gene3D" id="1.20.1250.20">
    <property type="entry name" value="MFS general substrate transporter like domains"/>
    <property type="match status" value="1"/>
</dbReference>
<evidence type="ECO:0000256" key="3">
    <source>
        <dbReference type="ARBA" id="ARBA00022475"/>
    </source>
</evidence>
<feature type="transmembrane region" description="Helical" evidence="7">
    <location>
        <begin position="54"/>
        <end position="75"/>
    </location>
</feature>
<sequence length="420" mass="45791">MAFLNMQSLKHHTFRAFQNRNFTLFFMGQSLSQIGTWTQQTAVIWIVYTFTHSSSMIGVAVFAQLFPSFLLSIFGGIITDRYNRYKILIFTQIAAMIQAIFLAALVFTNHYVIWQILLLSIVLGAINALDVPARQTIVHEMVNNKADLTNAIALNSAMANLAKLTGPALSGLILQRFGASTCFIINAGSFIAVIISLLLMKLPKYQPPPVKKKVISELAEGFSYLRQTPAISMVILLITCLSMLILPYDTLEPVFAKVVFKGNAATYGYISSSIGLGALIGTLLIASVPNGFDLIKIVLASIFTMAIGLILFSQTRTLSLALPFALILGAGSITPISTSITIIQTETHPRMRGRVMGYVVLAFFGMLPLGSLLISTLSQQIGAPMTMLCQGIAGLLIVAVFYRLFRINRLSSADTSLDVN</sequence>
<gene>
    <name evidence="9" type="ORF">SAMN04488121_105171</name>
</gene>
<keyword evidence="3" id="KW-1003">Cell membrane</keyword>
<feature type="transmembrane region" description="Helical" evidence="7">
    <location>
        <begin position="224"/>
        <end position="246"/>
    </location>
</feature>
<dbReference type="AlphaFoldDB" id="A0A1G7VLS0"/>
<feature type="transmembrane region" description="Helical" evidence="7">
    <location>
        <begin position="21"/>
        <end position="48"/>
    </location>
</feature>
<dbReference type="EMBL" id="FNBN01000005">
    <property type="protein sequence ID" value="SDG60647.1"/>
    <property type="molecule type" value="Genomic_DNA"/>
</dbReference>
<dbReference type="GO" id="GO:0005886">
    <property type="term" value="C:plasma membrane"/>
    <property type="evidence" value="ECO:0007669"/>
    <property type="project" value="UniProtKB-SubCell"/>
</dbReference>
<dbReference type="Proteomes" id="UP000199045">
    <property type="component" value="Unassembled WGS sequence"/>
</dbReference>
<organism evidence="9 10">
    <name type="scientific">Chitinophaga filiformis</name>
    <name type="common">Myxococcus filiformis</name>
    <name type="synonym">Flexibacter filiformis</name>
    <dbReference type="NCBI Taxonomy" id="104663"/>
    <lineage>
        <taxon>Bacteria</taxon>
        <taxon>Pseudomonadati</taxon>
        <taxon>Bacteroidota</taxon>
        <taxon>Chitinophagia</taxon>
        <taxon>Chitinophagales</taxon>
        <taxon>Chitinophagaceae</taxon>
        <taxon>Chitinophaga</taxon>
    </lineage>
</organism>
<feature type="transmembrane region" description="Helical" evidence="7">
    <location>
        <begin position="355"/>
        <end position="375"/>
    </location>
</feature>
<feature type="transmembrane region" description="Helical" evidence="7">
    <location>
        <begin position="266"/>
        <end position="287"/>
    </location>
</feature>
<reference evidence="9 10" key="1">
    <citation type="submission" date="2016-10" db="EMBL/GenBank/DDBJ databases">
        <authorList>
            <person name="de Groot N.N."/>
        </authorList>
    </citation>
    <scope>NUCLEOTIDE SEQUENCE [LARGE SCALE GENOMIC DNA]</scope>
    <source>
        <strain evidence="9 10">DSM 527</strain>
    </source>
</reference>
<accession>A0A1G7VLS0</accession>